<keyword evidence="1" id="KW-1133">Transmembrane helix</keyword>
<reference evidence="2 3" key="1">
    <citation type="journal article" date="2010" name="Stand. Genomic Sci.">
        <title>Complete genome sequence of Vulcanisaeta distributa type strain (IC-017).</title>
        <authorList>
            <person name="Mavromatis K."/>
            <person name="Sikorski J."/>
            <person name="Pabst E."/>
            <person name="Teshima H."/>
            <person name="Lapidus A."/>
            <person name="Lucas S."/>
            <person name="Nolan M."/>
            <person name="Glavina Del Rio T."/>
            <person name="Cheng J.F."/>
            <person name="Bruce D."/>
            <person name="Goodwin L."/>
            <person name="Pitluck S."/>
            <person name="Liolios K."/>
            <person name="Ivanova N."/>
            <person name="Mikhailova N."/>
            <person name="Pati A."/>
            <person name="Chen A."/>
            <person name="Palaniappan K."/>
            <person name="Land M."/>
            <person name="Hauser L."/>
            <person name="Chang Y.J."/>
            <person name="Jeffries C.D."/>
            <person name="Rohde M."/>
            <person name="Spring S."/>
            <person name="Goker M."/>
            <person name="Wirth R."/>
            <person name="Woyke T."/>
            <person name="Bristow J."/>
            <person name="Eisen J.A."/>
            <person name="Markowitz V."/>
            <person name="Hugenholtz P."/>
            <person name="Klenk H.P."/>
            <person name="Kyrpides N.C."/>
        </authorList>
    </citation>
    <scope>NUCLEOTIDE SEQUENCE [LARGE SCALE GENOMIC DNA]</scope>
    <source>
        <strain evidence="3">DSM 14429 / JCM 11212 / NBRC 100878 / IC-017</strain>
    </source>
</reference>
<name>E1QR00_VULDI</name>
<dbReference type="EMBL" id="CP002100">
    <property type="protein sequence ID" value="ADN50570.1"/>
    <property type="molecule type" value="Genomic_DNA"/>
</dbReference>
<evidence type="ECO:0000313" key="2">
    <source>
        <dbReference type="EMBL" id="ADN50570.1"/>
    </source>
</evidence>
<feature type="transmembrane region" description="Helical" evidence="1">
    <location>
        <begin position="25"/>
        <end position="49"/>
    </location>
</feature>
<keyword evidence="1" id="KW-0472">Membrane</keyword>
<proteinExistence type="predicted"/>
<sequence length="52" mass="5838">MIEVTYENHYCKFQGSIPVMIDCAFALSIITGIECYVIGIVWVLTRLLVSLA</sequence>
<evidence type="ECO:0000313" key="3">
    <source>
        <dbReference type="Proteomes" id="UP000006681"/>
    </source>
</evidence>
<gene>
    <name evidence="2" type="ordered locus">Vdis_1184</name>
</gene>
<protein>
    <submittedName>
        <fullName evidence="2">Uncharacterized protein</fullName>
    </submittedName>
</protein>
<dbReference type="AlphaFoldDB" id="E1QR00"/>
<keyword evidence="1" id="KW-0812">Transmembrane</keyword>
<organism evidence="2 3">
    <name type="scientific">Vulcanisaeta distributa (strain DSM 14429 / JCM 11212 / NBRC 100878 / IC-017)</name>
    <dbReference type="NCBI Taxonomy" id="572478"/>
    <lineage>
        <taxon>Archaea</taxon>
        <taxon>Thermoproteota</taxon>
        <taxon>Thermoprotei</taxon>
        <taxon>Thermoproteales</taxon>
        <taxon>Thermoproteaceae</taxon>
        <taxon>Vulcanisaeta</taxon>
    </lineage>
</organism>
<keyword evidence="3" id="KW-1185">Reference proteome</keyword>
<accession>E1QR00</accession>
<dbReference type="Proteomes" id="UP000006681">
    <property type="component" value="Chromosome"/>
</dbReference>
<dbReference type="HOGENOM" id="CLU_3075573_0_0_2"/>
<reference evidence="3" key="2">
    <citation type="journal article" date="2010" name="Stand. Genomic Sci.">
        <title>Complete genome sequence of Vulcanisaeta distributa type strain (IC-017T).</title>
        <authorList>
            <person name="Mavromatis K."/>
            <person name="Sikorski J."/>
            <person name="Pabst E."/>
            <person name="Teshima H."/>
            <person name="Lapidus A."/>
            <person name="Lucas S."/>
            <person name="Nolan M."/>
            <person name="Glavina Del Rio T."/>
            <person name="Cheng J."/>
            <person name="Bruce D."/>
            <person name="Goodwin L."/>
            <person name="Pitluck S."/>
            <person name="Liolios K."/>
            <person name="Ivanova N."/>
            <person name="Mikhailova N."/>
            <person name="Pati A."/>
            <person name="Chen A."/>
            <person name="Palaniappan K."/>
            <person name="Land M."/>
            <person name="Hauser L."/>
            <person name="Chang Y."/>
            <person name="Jeffries C."/>
            <person name="Rohde M."/>
            <person name="Spring S."/>
            <person name="Goker M."/>
            <person name="Wirth R."/>
            <person name="Woyke T."/>
            <person name="Bristow J."/>
            <person name="Eisen J."/>
            <person name="Markowitz V."/>
            <person name="Hugenholtz P."/>
            <person name="Klenk H."/>
            <person name="Kyrpides N."/>
        </authorList>
    </citation>
    <scope>NUCLEOTIDE SEQUENCE [LARGE SCALE GENOMIC DNA]</scope>
    <source>
        <strain evidence="3">DSM 14429 / JCM 11212 / NBRC 100878 / IC-017</strain>
    </source>
</reference>
<dbReference type="KEGG" id="vdi:Vdis_1184"/>
<evidence type="ECO:0000256" key="1">
    <source>
        <dbReference type="SAM" id="Phobius"/>
    </source>
</evidence>